<dbReference type="OrthoDB" id="3353914at2759"/>
<sequence>MSKLSCQSELMQNQKHADVMAPDIAFEVVQATTGEALFFSIGTDHVFYVTREVSTTATGWNRVDLSSTLSSQHGGTLIVAKSFAIAQNMKTQAFDVALTVTIAGADYLYLSLGNSSAPAAWSGGITWTSVPFDAAGITAPTPLTISDVYLMQIPSGSSSVENCFVDIIRTPGDPLKELDRYYISPSSSPHWNRHTLAIDLSSGSIQSCLGNRTADFVPGIYTFGSISGAQELIFAPQFNAFRANVPPSVSRLTLPSGATAIASALNSSGVTNLFVAAPSGLYLFATNNQGDLATPLQVINSSVFSGVSSLSALTAGSRTAVWGINTQAELCYTSCPAGSEATPSSWSIPVPICTGAEGFAFYLNSQAPSNVLFVHLNGQEILQLSQDPVTGCWSQRSILIPATAIDDVFQYYSFTTHIQVTDANGVSAPNTPVSLSVAAPVSVYVNNVYYVLSPAAALQITADATGVVTVVQETQTLQGACFRVTLSASPSTFVDVNPMSNTFQTLSTIKSADDLSSVKVTTASGTTKALLPASAPAADVSAAATAISQLVQVSTTLPSNGSRQVTPTLQTMSAVKLQAASFAGIPISGGDVLQWLGDAWKDATNFIVEEVNGFWHLVVTIAGEVYDAILDSLSAVAGAFQFVFNKLQVVWEDLVAWLGFIFEWDDIVRTHKVMKNIFRLYAQQAVSQISTLESQVQSAFSQLQNTVSGWAGLPSSGPTIGSQTSSSSQLPGSNSPQTNWALYQAKSNFSASTTSFSPATPSSSAMDQILDQLQQMATQEESEVVTMVNQIKSEIVDNIYTLTPNEILQKLSGIIANLFLASAETLVTTLIQLLEIIMSGLVDMLDAPLEIPILSSLYESISGDTLTFLDLFCLIGAIPATILFKLEAGSAPYPDNSATTALINATDFSTLSSLLINGQPVSAMTAKGVVTTLDLAATKTPRKPTDIASICLNAGAYYGSVALDIFSALKWALEEGAVVPVPLSAACFASYLVFAAPALTSYWAPDQTDWWIKMNNVISDVAIGKTFLDAVAVSITANAGVAAKLINVWKMASPIAECCINLVWLVADVGIYLASQNQLADIVTYIGAVFFDIGGMLAPGTVPEWVGADVAVLIFGITEVLNVAYGGMSLEAAFAMMNQ</sequence>
<dbReference type="AlphaFoldDB" id="A0A9P5U867"/>
<feature type="region of interest" description="Disordered" evidence="1">
    <location>
        <begin position="715"/>
        <end position="735"/>
    </location>
</feature>
<organism evidence="2 3">
    <name type="scientific">Rhodocollybia butyracea</name>
    <dbReference type="NCBI Taxonomy" id="206335"/>
    <lineage>
        <taxon>Eukaryota</taxon>
        <taxon>Fungi</taxon>
        <taxon>Dikarya</taxon>
        <taxon>Basidiomycota</taxon>
        <taxon>Agaricomycotina</taxon>
        <taxon>Agaricomycetes</taxon>
        <taxon>Agaricomycetidae</taxon>
        <taxon>Agaricales</taxon>
        <taxon>Marasmiineae</taxon>
        <taxon>Omphalotaceae</taxon>
        <taxon>Rhodocollybia</taxon>
    </lineage>
</organism>
<protein>
    <submittedName>
        <fullName evidence="2">Uncharacterized protein</fullName>
    </submittedName>
</protein>
<dbReference type="EMBL" id="JADNRY010000047">
    <property type="protein sequence ID" value="KAF9069721.1"/>
    <property type="molecule type" value="Genomic_DNA"/>
</dbReference>
<evidence type="ECO:0000313" key="3">
    <source>
        <dbReference type="Proteomes" id="UP000772434"/>
    </source>
</evidence>
<name>A0A9P5U867_9AGAR</name>
<dbReference type="Proteomes" id="UP000772434">
    <property type="component" value="Unassembled WGS sequence"/>
</dbReference>
<evidence type="ECO:0000256" key="1">
    <source>
        <dbReference type="SAM" id="MobiDB-lite"/>
    </source>
</evidence>
<proteinExistence type="predicted"/>
<accession>A0A9P5U867</accession>
<evidence type="ECO:0000313" key="2">
    <source>
        <dbReference type="EMBL" id="KAF9069721.1"/>
    </source>
</evidence>
<keyword evidence="3" id="KW-1185">Reference proteome</keyword>
<comment type="caution">
    <text evidence="2">The sequence shown here is derived from an EMBL/GenBank/DDBJ whole genome shotgun (WGS) entry which is preliminary data.</text>
</comment>
<gene>
    <name evidence="2" type="ORF">BDP27DRAFT_1363075</name>
</gene>
<reference evidence="2" key="1">
    <citation type="submission" date="2020-11" db="EMBL/GenBank/DDBJ databases">
        <authorList>
            <consortium name="DOE Joint Genome Institute"/>
            <person name="Ahrendt S."/>
            <person name="Riley R."/>
            <person name="Andreopoulos W."/>
            <person name="Labutti K."/>
            <person name="Pangilinan J."/>
            <person name="Ruiz-Duenas F.J."/>
            <person name="Barrasa J.M."/>
            <person name="Sanchez-Garcia M."/>
            <person name="Camarero S."/>
            <person name="Miyauchi S."/>
            <person name="Serrano A."/>
            <person name="Linde D."/>
            <person name="Babiker R."/>
            <person name="Drula E."/>
            <person name="Ayuso-Fernandez I."/>
            <person name="Pacheco R."/>
            <person name="Padilla G."/>
            <person name="Ferreira P."/>
            <person name="Barriuso J."/>
            <person name="Kellner H."/>
            <person name="Castanera R."/>
            <person name="Alfaro M."/>
            <person name="Ramirez L."/>
            <person name="Pisabarro A.G."/>
            <person name="Kuo A."/>
            <person name="Tritt A."/>
            <person name="Lipzen A."/>
            <person name="He G."/>
            <person name="Yan M."/>
            <person name="Ng V."/>
            <person name="Cullen D."/>
            <person name="Martin F."/>
            <person name="Rosso M.-N."/>
            <person name="Henrissat B."/>
            <person name="Hibbett D."/>
            <person name="Martinez A.T."/>
            <person name="Grigoriev I.V."/>
        </authorList>
    </citation>
    <scope>NUCLEOTIDE SEQUENCE</scope>
    <source>
        <strain evidence="2">AH 40177</strain>
    </source>
</reference>